<organism evidence="2 3">
    <name type="scientific">Billgrantia desiderata</name>
    <dbReference type="NCBI Taxonomy" id="52021"/>
    <lineage>
        <taxon>Bacteria</taxon>
        <taxon>Pseudomonadati</taxon>
        <taxon>Pseudomonadota</taxon>
        <taxon>Gammaproteobacteria</taxon>
        <taxon>Oceanospirillales</taxon>
        <taxon>Halomonadaceae</taxon>
        <taxon>Billgrantia</taxon>
    </lineage>
</organism>
<accession>A0AAW4YVX2</accession>
<comment type="caution">
    <text evidence="2">The sequence shown here is derived from an EMBL/GenBank/DDBJ whole genome shotgun (WGS) entry which is preliminary data.</text>
</comment>
<protein>
    <submittedName>
        <fullName evidence="2">Uncharacterized protein</fullName>
    </submittedName>
</protein>
<evidence type="ECO:0000313" key="3">
    <source>
        <dbReference type="Proteomes" id="UP001320178"/>
    </source>
</evidence>
<reference evidence="2" key="2">
    <citation type="journal article" date="2021" name="Front. Microbiol.">
        <title>Aerobic Denitrification and Heterotrophic Sulfur Oxidation in the Genus Halomonas Revealed by Six Novel Species Characterizations and Genome-Based Analysis.</title>
        <authorList>
            <person name="Wang L."/>
            <person name="Shao Z."/>
        </authorList>
    </citation>
    <scope>NUCLEOTIDE SEQUENCE</scope>
    <source>
        <strain evidence="2">MCCC 1A05776</strain>
    </source>
</reference>
<name>A0AAW4YVX2_9GAMM</name>
<proteinExistence type="predicted"/>
<dbReference type="Proteomes" id="UP001320178">
    <property type="component" value="Unassembled WGS sequence"/>
</dbReference>
<dbReference type="EMBL" id="JABFTS010000004">
    <property type="protein sequence ID" value="MCE8052181.1"/>
    <property type="molecule type" value="Genomic_DNA"/>
</dbReference>
<feature type="signal peptide" evidence="1">
    <location>
        <begin position="1"/>
        <end position="34"/>
    </location>
</feature>
<reference evidence="2" key="1">
    <citation type="submission" date="2020-05" db="EMBL/GenBank/DDBJ databases">
        <authorList>
            <person name="Wang L."/>
            <person name="Shao Z."/>
        </authorList>
    </citation>
    <scope>NUCLEOTIDE SEQUENCE</scope>
    <source>
        <strain evidence="2">MCCC 1A05776</strain>
    </source>
</reference>
<evidence type="ECO:0000313" key="2">
    <source>
        <dbReference type="EMBL" id="MCE8052181.1"/>
    </source>
</evidence>
<keyword evidence="1" id="KW-0732">Signal</keyword>
<sequence length="192" mass="21449">MTRSLRPRAARRLLAGLVPTALLAAFPFANVALATNYNVSDVEAHGHWHSVALSLGEERHFRALEQHSYSDSILSVNYTPGVCDLPWLEVRVELEELQSESRVANLVPGDLRVDYATIHSGAAEFITQRGDRGFYVNFYLDELDLLIDEMREGETLRLRFDRGDEDYWFMSFDLAGAGDAIARAEGLCEAAG</sequence>
<evidence type="ECO:0000256" key="1">
    <source>
        <dbReference type="SAM" id="SignalP"/>
    </source>
</evidence>
<gene>
    <name evidence="2" type="ORF">HOP61_12800</name>
</gene>
<dbReference type="RefSeq" id="WP_234239679.1">
    <property type="nucleotide sequence ID" value="NZ_JABFTS010000004.1"/>
</dbReference>
<feature type="chain" id="PRO_5043902029" evidence="1">
    <location>
        <begin position="35"/>
        <end position="192"/>
    </location>
</feature>
<dbReference type="AlphaFoldDB" id="A0AAW4YVX2"/>